<dbReference type="InterPro" id="IPR052181">
    <property type="entry name" value="5hmC_binding"/>
</dbReference>
<dbReference type="Proteomes" id="UP001212152">
    <property type="component" value="Unassembled WGS sequence"/>
</dbReference>
<dbReference type="Gene3D" id="3.10.590.10">
    <property type="entry name" value="ph1033 like domains"/>
    <property type="match status" value="1"/>
</dbReference>
<dbReference type="FunFam" id="3.10.590.10:FF:000003">
    <property type="entry name" value="Thymocyte nuclear protein 1"/>
    <property type="match status" value="1"/>
</dbReference>
<dbReference type="CDD" id="cd21133">
    <property type="entry name" value="EVE"/>
    <property type="match status" value="1"/>
</dbReference>
<sequence length="240" mass="27130">MSSTRPKRKAAIEAAERAAALTQDTKPRKRRAKADERSPSPSSAKPAPAATTTKAKTEAKEKAPTTKPIAHNDDSGPHYWLIKAEPETRLERGVDVRFSIDDLEAKGTSSWDGVRNYEARNTMRDCMKVGDQCLFYHSSCKVPGIAGIAEVVKEAYPDYTAFDESHPYYDPKSSQDKPTWMMVDVKFVRKLRRFIPLKELQTFRDAELRSMALVTRNRLSVQPVSAAEWEFISELENHPE</sequence>
<organism evidence="7 8">
    <name type="scientific">Geranomyces variabilis</name>
    <dbReference type="NCBI Taxonomy" id="109894"/>
    <lineage>
        <taxon>Eukaryota</taxon>
        <taxon>Fungi</taxon>
        <taxon>Fungi incertae sedis</taxon>
        <taxon>Chytridiomycota</taxon>
        <taxon>Chytridiomycota incertae sedis</taxon>
        <taxon>Chytridiomycetes</taxon>
        <taxon>Spizellomycetales</taxon>
        <taxon>Powellomycetaceae</taxon>
        <taxon>Geranomyces</taxon>
    </lineage>
</organism>
<evidence type="ECO:0000313" key="7">
    <source>
        <dbReference type="EMBL" id="KAJ3173380.1"/>
    </source>
</evidence>
<keyword evidence="3" id="KW-0597">Phosphoprotein</keyword>
<gene>
    <name evidence="7" type="primary">THYN1</name>
    <name evidence="7" type="ORF">HDU87_007649</name>
</gene>
<name>A0AAD5TEJ7_9FUNG</name>
<feature type="region of interest" description="Disordered" evidence="5">
    <location>
        <begin position="1"/>
        <end position="78"/>
    </location>
</feature>
<proteinExistence type="predicted"/>
<comment type="subcellular location">
    <subcellularLocation>
        <location evidence="1">Nucleus</location>
    </subcellularLocation>
</comment>
<dbReference type="InterPro" id="IPR047197">
    <property type="entry name" value="THYN1-like_EVE"/>
</dbReference>
<dbReference type="AlphaFoldDB" id="A0AAD5TEJ7"/>
<evidence type="ECO:0000256" key="1">
    <source>
        <dbReference type="ARBA" id="ARBA00004123"/>
    </source>
</evidence>
<keyword evidence="8" id="KW-1185">Reference proteome</keyword>
<evidence type="ECO:0000256" key="3">
    <source>
        <dbReference type="ARBA" id="ARBA00022553"/>
    </source>
</evidence>
<protein>
    <recommendedName>
        <fullName evidence="2">Thymocyte nuclear protein 1</fullName>
    </recommendedName>
</protein>
<evidence type="ECO:0000256" key="2">
    <source>
        <dbReference type="ARBA" id="ARBA00014654"/>
    </source>
</evidence>
<dbReference type="PANTHER" id="PTHR14087">
    <property type="entry name" value="THYMOCYTE NUCLEAR PROTEIN 1"/>
    <property type="match status" value="1"/>
</dbReference>
<reference evidence="7" key="1">
    <citation type="submission" date="2020-05" db="EMBL/GenBank/DDBJ databases">
        <title>Phylogenomic resolution of chytrid fungi.</title>
        <authorList>
            <person name="Stajich J.E."/>
            <person name="Amses K."/>
            <person name="Simmons R."/>
            <person name="Seto K."/>
            <person name="Myers J."/>
            <person name="Bonds A."/>
            <person name="Quandt C.A."/>
            <person name="Barry K."/>
            <person name="Liu P."/>
            <person name="Grigoriev I."/>
            <person name="Longcore J.E."/>
            <person name="James T.Y."/>
        </authorList>
    </citation>
    <scope>NUCLEOTIDE SEQUENCE</scope>
    <source>
        <strain evidence="7">JEL0379</strain>
    </source>
</reference>
<evidence type="ECO:0000259" key="6">
    <source>
        <dbReference type="Pfam" id="PF01878"/>
    </source>
</evidence>
<dbReference type="EMBL" id="JADGJQ010000071">
    <property type="protein sequence ID" value="KAJ3173380.1"/>
    <property type="molecule type" value="Genomic_DNA"/>
</dbReference>
<evidence type="ECO:0000256" key="5">
    <source>
        <dbReference type="SAM" id="MobiDB-lite"/>
    </source>
</evidence>
<comment type="caution">
    <text evidence="7">The sequence shown here is derived from an EMBL/GenBank/DDBJ whole genome shotgun (WGS) entry which is preliminary data.</text>
</comment>
<dbReference type="InterPro" id="IPR015947">
    <property type="entry name" value="PUA-like_sf"/>
</dbReference>
<evidence type="ECO:0000256" key="4">
    <source>
        <dbReference type="ARBA" id="ARBA00023242"/>
    </source>
</evidence>
<dbReference type="SUPFAM" id="SSF88697">
    <property type="entry name" value="PUA domain-like"/>
    <property type="match status" value="1"/>
</dbReference>
<dbReference type="InterPro" id="IPR002740">
    <property type="entry name" value="EVE_domain"/>
</dbReference>
<feature type="domain" description="EVE" evidence="6">
    <location>
        <begin position="79"/>
        <end position="234"/>
    </location>
</feature>
<dbReference type="Pfam" id="PF01878">
    <property type="entry name" value="EVE"/>
    <property type="match status" value="1"/>
</dbReference>
<feature type="compositionally biased region" description="Basic and acidic residues" evidence="5">
    <location>
        <begin position="55"/>
        <end position="76"/>
    </location>
</feature>
<keyword evidence="4" id="KW-0539">Nucleus</keyword>
<dbReference type="PANTHER" id="PTHR14087:SF7">
    <property type="entry name" value="THYMOCYTE NUCLEAR PROTEIN 1"/>
    <property type="match status" value="1"/>
</dbReference>
<dbReference type="GO" id="GO:0005634">
    <property type="term" value="C:nucleus"/>
    <property type="evidence" value="ECO:0007669"/>
    <property type="project" value="UniProtKB-SubCell"/>
</dbReference>
<accession>A0AAD5TEJ7</accession>
<evidence type="ECO:0000313" key="8">
    <source>
        <dbReference type="Proteomes" id="UP001212152"/>
    </source>
</evidence>
<feature type="compositionally biased region" description="Low complexity" evidence="5">
    <location>
        <begin position="39"/>
        <end position="54"/>
    </location>
</feature>